<keyword evidence="2" id="KW-1185">Reference proteome</keyword>
<sequence length="109" mass="12585">MTDTIPVGEFDPTKQLDQMREIYAQIKDDLMTIVTAMRNGGDPEENLKNMNVVIQNHHKAYLQVQNLEADLEKRGQLIRATRASQLDLADARSEIHTRLARFKERRGDH</sequence>
<reference evidence="1 2" key="1">
    <citation type="submission" date="2016-08" db="EMBL/GenBank/DDBJ databases">
        <title>Draft genome of Amylibacter sp. strain 4G11.</title>
        <authorList>
            <person name="Wong S.-K."/>
            <person name="Hamasaki K."/>
            <person name="Yoshizawa S."/>
        </authorList>
    </citation>
    <scope>NUCLEOTIDE SEQUENCE [LARGE SCALE GENOMIC DNA]</scope>
    <source>
        <strain evidence="1 2">4G11</strain>
    </source>
</reference>
<evidence type="ECO:0000313" key="2">
    <source>
        <dbReference type="Proteomes" id="UP000231516"/>
    </source>
</evidence>
<dbReference type="Proteomes" id="UP000231516">
    <property type="component" value="Unassembled WGS sequence"/>
</dbReference>
<organism evidence="1 2">
    <name type="scientific">Paramylibacter kogurei</name>
    <dbReference type="NCBI Taxonomy" id="1889778"/>
    <lineage>
        <taxon>Bacteria</taxon>
        <taxon>Pseudomonadati</taxon>
        <taxon>Pseudomonadota</taxon>
        <taxon>Alphaproteobacteria</taxon>
        <taxon>Rhodobacterales</taxon>
        <taxon>Paracoccaceae</taxon>
        <taxon>Paramylibacter</taxon>
    </lineage>
</organism>
<gene>
    <name evidence="1" type="ORF">BFP76_07410</name>
</gene>
<dbReference type="AlphaFoldDB" id="A0A2G5K7X3"/>
<name>A0A2G5K7X3_9RHOB</name>
<dbReference type="EMBL" id="MDGM01000012">
    <property type="protein sequence ID" value="PIB24970.1"/>
    <property type="molecule type" value="Genomic_DNA"/>
</dbReference>
<comment type="caution">
    <text evidence="1">The sequence shown here is derived from an EMBL/GenBank/DDBJ whole genome shotgun (WGS) entry which is preliminary data.</text>
</comment>
<evidence type="ECO:0000313" key="1">
    <source>
        <dbReference type="EMBL" id="PIB24970.1"/>
    </source>
</evidence>
<dbReference type="RefSeq" id="WP_099593800.1">
    <property type="nucleotide sequence ID" value="NZ_MDGM01000012.1"/>
</dbReference>
<proteinExistence type="predicted"/>
<accession>A0A2G5K7X3</accession>
<protein>
    <submittedName>
        <fullName evidence="1">Uncharacterized protein</fullName>
    </submittedName>
</protein>